<evidence type="ECO:0000256" key="6">
    <source>
        <dbReference type="ARBA" id="ARBA00022884"/>
    </source>
</evidence>
<dbReference type="Pfam" id="PF00588">
    <property type="entry name" value="SpoU_methylase"/>
    <property type="match status" value="1"/>
</dbReference>
<dbReference type="SUPFAM" id="SSF75217">
    <property type="entry name" value="alpha/beta knot"/>
    <property type="match status" value="1"/>
</dbReference>
<name>A0A0A2AAA9_PROMR</name>
<dbReference type="PANTHER" id="PTHR43453:SF1">
    <property type="entry name" value="TRNA_RRNA METHYLTRANSFERASE SPOU TYPE DOMAIN-CONTAINING PROTEIN"/>
    <property type="match status" value="1"/>
</dbReference>
<reference evidence="11" key="1">
    <citation type="journal article" date="2014" name="Sci. Data">
        <title>Genomes of diverse isolates of the marine cyanobacterium Prochlorococcus.</title>
        <authorList>
            <person name="Biller S."/>
            <person name="Berube P."/>
            <person name="Thompson J."/>
            <person name="Kelly L."/>
            <person name="Roggensack S."/>
            <person name="Awad L."/>
            <person name="Roache-Johnson K."/>
            <person name="Ding H."/>
            <person name="Giovannoni S.J."/>
            <person name="Moore L.R."/>
            <person name="Chisholm S.W."/>
        </authorList>
    </citation>
    <scope>NUCLEOTIDE SEQUENCE [LARGE SCALE GENOMIC DNA]</scope>
    <source>
        <strain evidence="11">MIT 9302</strain>
    </source>
</reference>
<keyword evidence="6 7" id="KW-0694">RNA-binding</keyword>
<dbReference type="Proteomes" id="UP000030445">
    <property type="component" value="Unassembled WGS sequence"/>
</dbReference>
<feature type="binding site" evidence="7">
    <location>
        <position position="132"/>
    </location>
    <ligand>
        <name>S-adenosyl-L-methionine</name>
        <dbReference type="ChEBI" id="CHEBI:59789"/>
    </ligand>
</feature>
<evidence type="ECO:0000256" key="5">
    <source>
        <dbReference type="ARBA" id="ARBA00022694"/>
    </source>
</evidence>
<feature type="binding site" evidence="7">
    <location>
        <position position="80"/>
    </location>
    <ligand>
        <name>S-adenosyl-L-methionine</name>
        <dbReference type="ChEBI" id="CHEBI:59789"/>
    </ligand>
</feature>
<dbReference type="InterPro" id="IPR033671">
    <property type="entry name" value="TrmH"/>
</dbReference>
<dbReference type="Pfam" id="PF12105">
    <property type="entry name" value="SpoU_methylas_C"/>
    <property type="match status" value="1"/>
</dbReference>
<keyword evidence="3 7" id="KW-0808">Transferase</keyword>
<dbReference type="InterPro" id="IPR001537">
    <property type="entry name" value="SpoU_MeTrfase"/>
</dbReference>
<dbReference type="InterPro" id="IPR029028">
    <property type="entry name" value="Alpha/beta_knot_MTases"/>
</dbReference>
<accession>A0A0A2AAA9</accession>
<dbReference type="AlphaFoldDB" id="A0A0A2AAA9"/>
<dbReference type="HAMAP" id="MF_02060">
    <property type="entry name" value="tRNA_methyltr_TrmH"/>
    <property type="match status" value="1"/>
</dbReference>
<dbReference type="PANTHER" id="PTHR43453">
    <property type="entry name" value="RRNA METHYLASE-LIKE"/>
    <property type="match status" value="1"/>
</dbReference>
<dbReference type="CDD" id="cd18092">
    <property type="entry name" value="SpoU-like_TrmH"/>
    <property type="match status" value="1"/>
</dbReference>
<comment type="catalytic activity">
    <reaction evidence="7">
        <text>guanosine(18) in tRNA + S-adenosyl-L-methionine = 2'-O-methylguanosine(18) in tRNA + S-adenosyl-L-homocysteine + H(+)</text>
        <dbReference type="Rhea" id="RHEA:20077"/>
        <dbReference type="Rhea" id="RHEA-COMP:10190"/>
        <dbReference type="Rhea" id="RHEA-COMP:10192"/>
        <dbReference type="ChEBI" id="CHEBI:15378"/>
        <dbReference type="ChEBI" id="CHEBI:57856"/>
        <dbReference type="ChEBI" id="CHEBI:59789"/>
        <dbReference type="ChEBI" id="CHEBI:74269"/>
        <dbReference type="ChEBI" id="CHEBI:74445"/>
        <dbReference type="EC" id="2.1.1.34"/>
    </reaction>
</comment>
<keyword evidence="4 7" id="KW-0949">S-adenosyl-L-methionine</keyword>
<evidence type="ECO:0000256" key="4">
    <source>
        <dbReference type="ARBA" id="ARBA00022691"/>
    </source>
</evidence>
<dbReference type="InterPro" id="IPR029026">
    <property type="entry name" value="tRNA_m1G_MTases_N"/>
</dbReference>
<dbReference type="EMBL" id="JNAM01000010">
    <property type="protein sequence ID" value="KGF97363.1"/>
    <property type="molecule type" value="Genomic_DNA"/>
</dbReference>
<comment type="function">
    <text evidence="7">Catalyzes the 2'-O methylation of guanosine at position 18 in tRNA.</text>
</comment>
<proteinExistence type="inferred from homology"/>
<evidence type="ECO:0000256" key="2">
    <source>
        <dbReference type="ARBA" id="ARBA00022603"/>
    </source>
</evidence>
<feature type="binding site" evidence="7">
    <location>
        <position position="123"/>
    </location>
    <ligand>
        <name>S-adenosyl-L-methionine</name>
        <dbReference type="ChEBI" id="CHEBI:59789"/>
    </ligand>
</feature>
<sequence>MKNLTVLVEDVNKPHNLSAILRTCDAAGVFEANFISKTNAVKTFNSTAQGSQKWVTLNNHENTITAISDLKNKGFKLYGTTLNSESVDYRNFDYSQNTCFVLGAEKWGLSNELISMVDQSIFIPMRGMVQSLNVSVAASILLFEAIRQRKNKGILPANGEGLNIDEYQKTLFEWCYPELAAVYKKSAKEYPKLNDQGELDPITDN</sequence>
<feature type="domain" description="RNA methyltransferase SpoU/TrmH type C-terminal" evidence="9">
    <location>
        <begin position="147"/>
        <end position="199"/>
    </location>
</feature>
<dbReference type="GO" id="GO:0002938">
    <property type="term" value="P:tRNA guanine ribose methylation"/>
    <property type="evidence" value="ECO:0007669"/>
    <property type="project" value="UniProtKB-UniRule"/>
</dbReference>
<keyword evidence="5 7" id="KW-0819">tRNA processing</keyword>
<dbReference type="GO" id="GO:0141100">
    <property type="term" value="F:tRNA (guanine(18)-2'-O)-methyltransferase activity"/>
    <property type="evidence" value="ECO:0007669"/>
    <property type="project" value="UniProtKB-UniRule"/>
</dbReference>
<dbReference type="InterPro" id="IPR022724">
    <property type="entry name" value="rRNA_MeTrfase_SpoU_C"/>
</dbReference>
<comment type="similarity">
    <text evidence="7">Belongs to the class IV-like SAM-binding methyltransferase superfamily. RNA methyltransferase TrmH family.</text>
</comment>
<evidence type="ECO:0000256" key="1">
    <source>
        <dbReference type="ARBA" id="ARBA00022555"/>
    </source>
</evidence>
<keyword evidence="2 7" id="KW-0489">Methyltransferase</keyword>
<keyword evidence="1 7" id="KW-0820">tRNA-binding</keyword>
<dbReference type="GO" id="GO:0000049">
    <property type="term" value="F:tRNA binding"/>
    <property type="evidence" value="ECO:0007669"/>
    <property type="project" value="UniProtKB-UniRule"/>
</dbReference>
<evidence type="ECO:0000256" key="3">
    <source>
        <dbReference type="ARBA" id="ARBA00022679"/>
    </source>
</evidence>
<evidence type="ECO:0000256" key="7">
    <source>
        <dbReference type="HAMAP-Rule" id="MF_02060"/>
    </source>
</evidence>
<evidence type="ECO:0000259" key="9">
    <source>
        <dbReference type="Pfam" id="PF12105"/>
    </source>
</evidence>
<evidence type="ECO:0000313" key="10">
    <source>
        <dbReference type="EMBL" id="KGF97363.1"/>
    </source>
</evidence>
<dbReference type="eggNOG" id="COG0566">
    <property type="taxonomic scope" value="Bacteria"/>
</dbReference>
<feature type="domain" description="tRNA/rRNA methyltransferase SpoU type" evidence="8">
    <location>
        <begin position="4"/>
        <end position="143"/>
    </location>
</feature>
<comment type="caution">
    <text evidence="10">The sequence shown here is derived from an EMBL/GenBank/DDBJ whole genome shotgun (WGS) entry which is preliminary data.</text>
</comment>
<dbReference type="STRING" id="74545.EU96_1075"/>
<feature type="binding site" evidence="7">
    <location>
        <begin position="103"/>
        <end position="107"/>
    </location>
    <ligand>
        <name>S-adenosyl-L-methionine</name>
        <dbReference type="ChEBI" id="CHEBI:59789"/>
    </ligand>
</feature>
<gene>
    <name evidence="7" type="primary">trmH</name>
    <name evidence="10" type="ORF">EU96_1075</name>
</gene>
<protein>
    <recommendedName>
        <fullName evidence="7">tRNA (guanosine(18)-2'-O)-methyltransferase</fullName>
        <ecNumber evidence="7">2.1.1.34</ecNumber>
    </recommendedName>
    <alternativeName>
        <fullName evidence="7">tRNA [Gm18] methyltransferase</fullName>
    </alternativeName>
</protein>
<dbReference type="EC" id="2.1.1.34" evidence="7"/>
<evidence type="ECO:0000313" key="11">
    <source>
        <dbReference type="Proteomes" id="UP000030445"/>
    </source>
</evidence>
<evidence type="ECO:0000259" key="8">
    <source>
        <dbReference type="Pfam" id="PF00588"/>
    </source>
</evidence>
<dbReference type="Gene3D" id="3.40.1280.10">
    <property type="match status" value="1"/>
</dbReference>
<organism evidence="10 11">
    <name type="scientific">Prochlorococcus marinus str. MIT 9302</name>
    <dbReference type="NCBI Taxonomy" id="74545"/>
    <lineage>
        <taxon>Bacteria</taxon>
        <taxon>Bacillati</taxon>
        <taxon>Cyanobacteriota</taxon>
        <taxon>Cyanophyceae</taxon>
        <taxon>Synechococcales</taxon>
        <taxon>Prochlorococcaceae</taxon>
        <taxon>Prochlorococcus</taxon>
    </lineage>
</organism>